<dbReference type="CDD" id="cd00882">
    <property type="entry name" value="Ras_like_GTPase"/>
    <property type="match status" value="1"/>
</dbReference>
<dbReference type="InterPro" id="IPR027417">
    <property type="entry name" value="P-loop_NTPase"/>
</dbReference>
<dbReference type="Gene3D" id="3.40.50.300">
    <property type="entry name" value="P-loop containing nucleotide triphosphate hydrolases"/>
    <property type="match status" value="1"/>
</dbReference>
<evidence type="ECO:0000313" key="3">
    <source>
        <dbReference type="Proteomes" id="UP000663249"/>
    </source>
</evidence>
<dbReference type="Pfam" id="PF01926">
    <property type="entry name" value="MMR_HSR1"/>
    <property type="match status" value="1"/>
</dbReference>
<dbReference type="Proteomes" id="UP000663249">
    <property type="component" value="Chromosome"/>
</dbReference>
<protein>
    <submittedName>
        <fullName evidence="2">50S ribosome-binding GTPase</fullName>
    </submittedName>
</protein>
<feature type="domain" description="G" evidence="1">
    <location>
        <begin position="237"/>
        <end position="347"/>
    </location>
</feature>
<accession>A0ABX7JSU3</accession>
<reference evidence="2 3" key="1">
    <citation type="submission" date="2021-02" db="EMBL/GenBank/DDBJ databases">
        <title>Genomic and phenotypic characterization of Pseudomonas hygromyciniae, a novel bacterial species discovered from a commercially purchased antibiotic vial.</title>
        <authorList>
            <person name="Turner T.L."/>
            <person name="Mitra S.D."/>
            <person name="Kochan T.J."/>
            <person name="Pincus N.B."/>
            <person name="Lebrun-Corbin M."/>
            <person name="Cheung B."/>
            <person name="Gatesy S.W."/>
            <person name="Afzal T."/>
            <person name="Ozer E.A."/>
            <person name="Hauser A.R."/>
        </authorList>
    </citation>
    <scope>NUCLEOTIDE SEQUENCE [LARGE SCALE GENOMIC DNA]</scope>
    <source>
        <strain evidence="2 3">SDM007</strain>
    </source>
</reference>
<dbReference type="RefSeq" id="WP_205478279.1">
    <property type="nucleotide sequence ID" value="NZ_CP070506.1"/>
</dbReference>
<keyword evidence="3" id="KW-1185">Reference proteome</keyword>
<evidence type="ECO:0000259" key="1">
    <source>
        <dbReference type="Pfam" id="PF01926"/>
    </source>
</evidence>
<sequence length="412" mass="45189">MATNKHLDLSEVLQRSLAYDPNDVLPLLEYLGMPKDKLRLSKDSTQQDAIEISHYLRKMGSNDIATLFRGGDGVPYAEVLCDVGHKLSAPGINKANSVEENEAFIIKKLFADALDKMSEDERRQLFSTLGVTGKDIPYTSAGVILTQVLLKEFGGFAIYKGSLVLANMISRALLGSGLRFATNAAITRSIGMALGPIGWIASGAWLAVEIAGPAFRKTVPAVIHVAMLRQIVLKRITVGVVGEGSVGKDALFKAVFGIDTDNIHPVAGSTQQTEVYNWGNNDALRVVNFPGFNDTNMDVNSLTQDHLNHTDVFLMVVDLTRGISDVEVSRLRQLKTFGRPIAVCLNKVDLPRPADKPRLLEAARQRLEGVKIFETAFDPDPRLYQDGPFGAGDVRHWVLDRLREADKDVSHL</sequence>
<proteinExistence type="predicted"/>
<name>A0ABX7JSU3_9PSED</name>
<dbReference type="SUPFAM" id="SSF52540">
    <property type="entry name" value="P-loop containing nucleoside triphosphate hydrolases"/>
    <property type="match status" value="1"/>
</dbReference>
<dbReference type="PANTHER" id="PTHR14143">
    <property type="entry name" value="INTERFERON-INDUCIBLE GTPASE FAMILY MEMBER"/>
    <property type="match status" value="1"/>
</dbReference>
<dbReference type="InterPro" id="IPR006073">
    <property type="entry name" value="GTP-bd"/>
</dbReference>
<dbReference type="PANTHER" id="PTHR14143:SF1">
    <property type="entry name" value="IRG-TYPE G DOMAIN-CONTAINING PROTEIN"/>
    <property type="match status" value="1"/>
</dbReference>
<evidence type="ECO:0000313" key="2">
    <source>
        <dbReference type="EMBL" id="QSB38441.1"/>
    </source>
</evidence>
<dbReference type="EMBL" id="CP070506">
    <property type="protein sequence ID" value="QSB38441.1"/>
    <property type="molecule type" value="Genomic_DNA"/>
</dbReference>
<organism evidence="2 3">
    <name type="scientific">Pseudomonas hygromyciniae</name>
    <dbReference type="NCBI Taxonomy" id="2812000"/>
    <lineage>
        <taxon>Bacteria</taxon>
        <taxon>Pseudomonadati</taxon>
        <taxon>Pseudomonadota</taxon>
        <taxon>Gammaproteobacteria</taxon>
        <taxon>Pseudomonadales</taxon>
        <taxon>Pseudomonadaceae</taxon>
        <taxon>Pseudomonas</taxon>
    </lineage>
</organism>
<gene>
    <name evidence="2" type="ORF">JTY93_19535</name>
</gene>